<dbReference type="EMBL" id="CM047909">
    <property type="protein sequence ID" value="KAJ0078980.1"/>
    <property type="molecule type" value="Genomic_DNA"/>
</dbReference>
<comment type="caution">
    <text evidence="1">The sequence shown here is derived from an EMBL/GenBank/DDBJ whole genome shotgun (WGS) entry which is preliminary data.</text>
</comment>
<accession>A0ACC0ZUY2</accession>
<sequence>MAVDTNFTGFLLEKVKVEDPWLPPRTWESIPSQSGTFLSSSSSQNHQLLADTSTVSEASLVRLALNALQGVQSSLVSIEKLTAAFSSDPADRSFHRIPSLWNRSSSTHALSKILKSIGCSGLRHASKSVDLPLHTSSEEGCLTSVVHSKITLLEVYLHTKELRTQIEALGNICNLLEIAICFSESSFEDLNAKAILEFHSFCRGGDLLTYLYTQLQVADPAHRSLLKFLLLRSFEPYFGFIRSWIFKAEINDPFKEFMVEYVDNLPHDTHVKADSAIDFHLATFREQDGVSIPCFLKQFLIPLVRAGQQLQVVPCSNTPIFVGSGRSLETSVSFEMNDRMSVPFVADESGSNVTLADKDFDDTHTKDEFFYARDTSGSSECSSLSDSEELIESEQLTGRPNSLFGFEQKYFSALSFSMSTPMGNPLRKPLQSEKSCNVKRVSSEISKINGALGHFVLSQNKGMITSGTSEPPESGELNLSFRDVHYTDSQPNNCWPLGSLMKNPFCVEGGYRHPELHPLDSGLKVYNANMGVPKEGLSCYNKLTGMNNASIEETLGEDQLGKGCATSNFALEEWKLNYNCNIFSINPMLTRNAFFHLPNKTAERFTTDPVQSLPFFDFSSVEDPCKVCLEKLAAGSSPEIFENSIVSAVSVERDQHSQQQYAVDEILTDKTKMSCAHPHLDSENHSKDVSGKNVSGGNSWETLLFSSCKIDNNIVGDHWQSFLAIFEIPLDFIIDKCLLQEIQLQYPFLYARYNYVSKLTIKLLEEGFDLHEHLLALRRYHFMELADWADLFIMSLWNHKWSVGESDHRVSEIQGFLESSVQRSSCEQDHNKNRLFVYIKGDGTLPLSKSASGVHSFDFLGLGYQVDWPVSIVLTPRALKIYADIFSFLIQLKLAVFSLNDVWSSLKDLVHLINQNCSSTQHKREVGYFNILVKLR</sequence>
<evidence type="ECO:0000313" key="1">
    <source>
        <dbReference type="EMBL" id="KAJ0078980.1"/>
    </source>
</evidence>
<protein>
    <submittedName>
        <fullName evidence="1">Uncharacterized protein</fullName>
    </submittedName>
</protein>
<name>A0ACC0ZUY2_9ROSI</name>
<organism evidence="1 2">
    <name type="scientific">Pistacia atlantica</name>
    <dbReference type="NCBI Taxonomy" id="434234"/>
    <lineage>
        <taxon>Eukaryota</taxon>
        <taxon>Viridiplantae</taxon>
        <taxon>Streptophyta</taxon>
        <taxon>Embryophyta</taxon>
        <taxon>Tracheophyta</taxon>
        <taxon>Spermatophyta</taxon>
        <taxon>Magnoliopsida</taxon>
        <taxon>eudicotyledons</taxon>
        <taxon>Gunneridae</taxon>
        <taxon>Pentapetalae</taxon>
        <taxon>rosids</taxon>
        <taxon>malvids</taxon>
        <taxon>Sapindales</taxon>
        <taxon>Anacardiaceae</taxon>
        <taxon>Pistacia</taxon>
    </lineage>
</organism>
<reference evidence="2" key="1">
    <citation type="journal article" date="2023" name="G3 (Bethesda)">
        <title>Genome assembly and association tests identify interacting loci associated with vigor, precocity, and sex in interspecific pistachio rootstocks.</title>
        <authorList>
            <person name="Palmer W."/>
            <person name="Jacygrad E."/>
            <person name="Sagayaradj S."/>
            <person name="Cavanaugh K."/>
            <person name="Han R."/>
            <person name="Bertier L."/>
            <person name="Beede B."/>
            <person name="Kafkas S."/>
            <person name="Golino D."/>
            <person name="Preece J."/>
            <person name="Michelmore R."/>
        </authorList>
    </citation>
    <scope>NUCLEOTIDE SEQUENCE [LARGE SCALE GENOMIC DNA]</scope>
</reference>
<evidence type="ECO:0000313" key="2">
    <source>
        <dbReference type="Proteomes" id="UP001164250"/>
    </source>
</evidence>
<dbReference type="Proteomes" id="UP001164250">
    <property type="component" value="Chromosome 13"/>
</dbReference>
<keyword evidence="2" id="KW-1185">Reference proteome</keyword>
<gene>
    <name evidence="1" type="ORF">Patl1_23692</name>
</gene>
<proteinExistence type="predicted"/>